<sequence length="51" mass="5650">AKILVHHRALSRFTQYDVNCSHHKLIKPLIGLSSVLAWVETNPSTLVGKLG</sequence>
<proteinExistence type="predicted"/>
<protein>
    <submittedName>
        <fullName evidence="1">Uncharacterized protein</fullName>
    </submittedName>
</protein>
<reference evidence="1" key="2">
    <citation type="submission" date="2023-05" db="EMBL/GenBank/DDBJ databases">
        <authorList>
            <person name="Fouks B."/>
        </authorList>
    </citation>
    <scope>NUCLEOTIDE SEQUENCE</scope>
    <source>
        <strain evidence="1">Stay&amp;Tobe</strain>
        <tissue evidence="1">Testes</tissue>
    </source>
</reference>
<dbReference type="EMBL" id="JASPKZ010009024">
    <property type="protein sequence ID" value="KAJ9578086.1"/>
    <property type="molecule type" value="Genomic_DNA"/>
</dbReference>
<name>A0AAD7ZD24_DIPPU</name>
<feature type="non-terminal residue" evidence="1">
    <location>
        <position position="51"/>
    </location>
</feature>
<feature type="non-terminal residue" evidence="1">
    <location>
        <position position="1"/>
    </location>
</feature>
<accession>A0AAD7ZD24</accession>
<dbReference type="AlphaFoldDB" id="A0AAD7ZD24"/>
<evidence type="ECO:0000313" key="1">
    <source>
        <dbReference type="EMBL" id="KAJ9578086.1"/>
    </source>
</evidence>
<organism evidence="1 2">
    <name type="scientific">Diploptera punctata</name>
    <name type="common">Pacific beetle cockroach</name>
    <dbReference type="NCBI Taxonomy" id="6984"/>
    <lineage>
        <taxon>Eukaryota</taxon>
        <taxon>Metazoa</taxon>
        <taxon>Ecdysozoa</taxon>
        <taxon>Arthropoda</taxon>
        <taxon>Hexapoda</taxon>
        <taxon>Insecta</taxon>
        <taxon>Pterygota</taxon>
        <taxon>Neoptera</taxon>
        <taxon>Polyneoptera</taxon>
        <taxon>Dictyoptera</taxon>
        <taxon>Blattodea</taxon>
        <taxon>Blaberoidea</taxon>
        <taxon>Blaberidae</taxon>
        <taxon>Diplopterinae</taxon>
        <taxon>Diploptera</taxon>
    </lineage>
</organism>
<reference evidence="1" key="1">
    <citation type="journal article" date="2023" name="IScience">
        <title>Live-bearing cockroach genome reveals convergent evolutionary mechanisms linked to viviparity in insects and beyond.</title>
        <authorList>
            <person name="Fouks B."/>
            <person name="Harrison M.C."/>
            <person name="Mikhailova A.A."/>
            <person name="Marchal E."/>
            <person name="English S."/>
            <person name="Carruthers M."/>
            <person name="Jennings E.C."/>
            <person name="Chiamaka E.L."/>
            <person name="Frigard R.A."/>
            <person name="Pippel M."/>
            <person name="Attardo G.M."/>
            <person name="Benoit J.B."/>
            <person name="Bornberg-Bauer E."/>
            <person name="Tobe S.S."/>
        </authorList>
    </citation>
    <scope>NUCLEOTIDE SEQUENCE</scope>
    <source>
        <strain evidence="1">Stay&amp;Tobe</strain>
    </source>
</reference>
<evidence type="ECO:0000313" key="2">
    <source>
        <dbReference type="Proteomes" id="UP001233999"/>
    </source>
</evidence>
<gene>
    <name evidence="1" type="ORF">L9F63_025054</name>
</gene>
<comment type="caution">
    <text evidence="1">The sequence shown here is derived from an EMBL/GenBank/DDBJ whole genome shotgun (WGS) entry which is preliminary data.</text>
</comment>
<dbReference type="Proteomes" id="UP001233999">
    <property type="component" value="Unassembled WGS sequence"/>
</dbReference>
<keyword evidence="2" id="KW-1185">Reference proteome</keyword>